<dbReference type="EMBL" id="SBKQ01000019">
    <property type="protein sequence ID" value="RXR28308.1"/>
    <property type="molecule type" value="Genomic_DNA"/>
</dbReference>
<dbReference type="GO" id="GO:0030313">
    <property type="term" value="C:cell envelope"/>
    <property type="evidence" value="ECO:0007669"/>
    <property type="project" value="UniProtKB-SubCell"/>
</dbReference>
<gene>
    <name evidence="5" type="ORF">EQG68_14380</name>
</gene>
<evidence type="ECO:0000313" key="6">
    <source>
        <dbReference type="Proteomes" id="UP000289734"/>
    </source>
</evidence>
<dbReference type="InterPro" id="IPR013766">
    <property type="entry name" value="Thioredoxin_domain"/>
</dbReference>
<sequence length="175" mass="20677">MMPTIKYCVVFIVIHFFITVEGFSQNKPLKVYEKNGIALNSYNFEGLQSFLNQKNDTLYVINFWATWCVPCVKELPYFEKLNQKYKNEKFKMILVSLDFPKMIESRVIPFIINKNLQAEIVVLNDPDANSWIEKVAKEWTGAIPATVIYRNDKRKFYEQSFTEEELETQIISFMN</sequence>
<feature type="domain" description="Thioredoxin" evidence="4">
    <location>
        <begin position="23"/>
        <end position="175"/>
    </location>
</feature>
<protein>
    <submittedName>
        <fullName evidence="5">TlpA family protein disulfide reductase</fullName>
    </submittedName>
</protein>
<dbReference type="OrthoDB" id="9815205at2"/>
<keyword evidence="3" id="KW-0676">Redox-active center</keyword>
<evidence type="ECO:0000256" key="2">
    <source>
        <dbReference type="ARBA" id="ARBA00022748"/>
    </source>
</evidence>
<evidence type="ECO:0000256" key="1">
    <source>
        <dbReference type="ARBA" id="ARBA00004196"/>
    </source>
</evidence>
<name>A0A4Q1KF61_9FLAO</name>
<dbReference type="InterPro" id="IPR050553">
    <property type="entry name" value="Thioredoxin_ResA/DsbE_sf"/>
</dbReference>
<dbReference type="InterPro" id="IPR036249">
    <property type="entry name" value="Thioredoxin-like_sf"/>
</dbReference>
<dbReference type="GO" id="GO:0016491">
    <property type="term" value="F:oxidoreductase activity"/>
    <property type="evidence" value="ECO:0007669"/>
    <property type="project" value="InterPro"/>
</dbReference>
<dbReference type="InterPro" id="IPR013740">
    <property type="entry name" value="Redoxin"/>
</dbReference>
<dbReference type="PANTHER" id="PTHR42852:SF17">
    <property type="entry name" value="THIOREDOXIN-LIKE PROTEIN HI_1115"/>
    <property type="match status" value="1"/>
</dbReference>
<organism evidence="5 6">
    <name type="scientific">Flavobacterium piscinae</name>
    <dbReference type="NCBI Taxonomy" id="2506424"/>
    <lineage>
        <taxon>Bacteria</taxon>
        <taxon>Pseudomonadati</taxon>
        <taxon>Bacteroidota</taxon>
        <taxon>Flavobacteriia</taxon>
        <taxon>Flavobacteriales</taxon>
        <taxon>Flavobacteriaceae</taxon>
        <taxon>Flavobacterium</taxon>
    </lineage>
</organism>
<keyword evidence="6" id="KW-1185">Reference proteome</keyword>
<evidence type="ECO:0000256" key="3">
    <source>
        <dbReference type="ARBA" id="ARBA00023284"/>
    </source>
</evidence>
<comment type="subcellular location">
    <subcellularLocation>
        <location evidence="1">Cell envelope</location>
    </subcellularLocation>
</comment>
<comment type="caution">
    <text evidence="5">The sequence shown here is derived from an EMBL/GenBank/DDBJ whole genome shotgun (WGS) entry which is preliminary data.</text>
</comment>
<dbReference type="AlphaFoldDB" id="A0A4Q1KF61"/>
<dbReference type="Pfam" id="PF08534">
    <property type="entry name" value="Redoxin"/>
    <property type="match status" value="1"/>
</dbReference>
<reference evidence="6" key="1">
    <citation type="submission" date="2019-01" db="EMBL/GenBank/DDBJ databases">
        <title>Cytophagaceae bacterium strain CAR-16.</title>
        <authorList>
            <person name="Chen W.-M."/>
        </authorList>
    </citation>
    <scope>NUCLEOTIDE SEQUENCE [LARGE SCALE GENOMIC DNA]</scope>
    <source>
        <strain evidence="6">ICH-30</strain>
    </source>
</reference>
<dbReference type="GO" id="GO:0017004">
    <property type="term" value="P:cytochrome complex assembly"/>
    <property type="evidence" value="ECO:0007669"/>
    <property type="project" value="UniProtKB-KW"/>
</dbReference>
<dbReference type="PROSITE" id="PS51352">
    <property type="entry name" value="THIOREDOXIN_2"/>
    <property type="match status" value="1"/>
</dbReference>
<evidence type="ECO:0000313" key="5">
    <source>
        <dbReference type="EMBL" id="RXR28308.1"/>
    </source>
</evidence>
<evidence type="ECO:0000259" key="4">
    <source>
        <dbReference type="PROSITE" id="PS51352"/>
    </source>
</evidence>
<proteinExistence type="predicted"/>
<dbReference type="SUPFAM" id="SSF52833">
    <property type="entry name" value="Thioredoxin-like"/>
    <property type="match status" value="1"/>
</dbReference>
<accession>A0A4Q1KF61</accession>
<dbReference type="Proteomes" id="UP000289734">
    <property type="component" value="Unassembled WGS sequence"/>
</dbReference>
<dbReference type="InterPro" id="IPR017937">
    <property type="entry name" value="Thioredoxin_CS"/>
</dbReference>
<dbReference type="PROSITE" id="PS00194">
    <property type="entry name" value="THIOREDOXIN_1"/>
    <property type="match status" value="1"/>
</dbReference>
<dbReference type="PANTHER" id="PTHR42852">
    <property type="entry name" value="THIOL:DISULFIDE INTERCHANGE PROTEIN DSBE"/>
    <property type="match status" value="1"/>
</dbReference>
<dbReference type="CDD" id="cd02966">
    <property type="entry name" value="TlpA_like_family"/>
    <property type="match status" value="1"/>
</dbReference>
<keyword evidence="2" id="KW-0201">Cytochrome c-type biogenesis</keyword>
<dbReference type="Gene3D" id="3.40.30.10">
    <property type="entry name" value="Glutaredoxin"/>
    <property type="match status" value="1"/>
</dbReference>